<evidence type="ECO:0000313" key="10">
    <source>
        <dbReference type="Proteomes" id="UP001595772"/>
    </source>
</evidence>
<comment type="caution">
    <text evidence="9">The sequence shown here is derived from an EMBL/GenBank/DDBJ whole genome shotgun (WGS) entry which is preliminary data.</text>
</comment>
<dbReference type="PANTHER" id="PTHR34975">
    <property type="entry name" value="SPORE GERMINATION PROTEIN A2"/>
    <property type="match status" value="1"/>
</dbReference>
<evidence type="ECO:0000256" key="1">
    <source>
        <dbReference type="ARBA" id="ARBA00004141"/>
    </source>
</evidence>
<feature type="transmembrane region" description="Helical" evidence="8">
    <location>
        <begin position="308"/>
        <end position="328"/>
    </location>
</feature>
<proteinExistence type="inferred from homology"/>
<dbReference type="Proteomes" id="UP001595772">
    <property type="component" value="Unassembled WGS sequence"/>
</dbReference>
<keyword evidence="3" id="KW-0813">Transport</keyword>
<keyword evidence="5 8" id="KW-0812">Transmembrane</keyword>
<feature type="transmembrane region" description="Helical" evidence="8">
    <location>
        <begin position="46"/>
        <end position="68"/>
    </location>
</feature>
<feature type="transmembrane region" description="Helical" evidence="8">
    <location>
        <begin position="16"/>
        <end position="40"/>
    </location>
</feature>
<evidence type="ECO:0000256" key="3">
    <source>
        <dbReference type="ARBA" id="ARBA00022448"/>
    </source>
</evidence>
<feature type="transmembrane region" description="Helical" evidence="8">
    <location>
        <begin position="224"/>
        <end position="246"/>
    </location>
</feature>
<dbReference type="PANTHER" id="PTHR34975:SF2">
    <property type="entry name" value="SPORE GERMINATION PROTEIN A2"/>
    <property type="match status" value="1"/>
</dbReference>
<keyword evidence="7 8" id="KW-0472">Membrane</keyword>
<dbReference type="Pfam" id="PF03845">
    <property type="entry name" value="Spore_permease"/>
    <property type="match status" value="1"/>
</dbReference>
<feature type="transmembrane region" description="Helical" evidence="8">
    <location>
        <begin position="194"/>
        <end position="212"/>
    </location>
</feature>
<keyword evidence="4" id="KW-0309">Germination</keyword>
<gene>
    <name evidence="9" type="ORF">ACFOUV_12275</name>
</gene>
<feature type="transmembrane region" description="Helical" evidence="8">
    <location>
        <begin position="273"/>
        <end position="296"/>
    </location>
</feature>
<protein>
    <submittedName>
        <fullName evidence="9">GerAB/ArcD/ProY family transporter</fullName>
    </submittedName>
</protein>
<evidence type="ECO:0000256" key="4">
    <source>
        <dbReference type="ARBA" id="ARBA00022544"/>
    </source>
</evidence>
<evidence type="ECO:0000256" key="8">
    <source>
        <dbReference type="SAM" id="Phobius"/>
    </source>
</evidence>
<evidence type="ECO:0000256" key="2">
    <source>
        <dbReference type="ARBA" id="ARBA00007998"/>
    </source>
</evidence>
<feature type="transmembrane region" description="Helical" evidence="8">
    <location>
        <begin position="146"/>
        <end position="166"/>
    </location>
</feature>
<dbReference type="EMBL" id="JBHSAO010000008">
    <property type="protein sequence ID" value="MFC4024573.1"/>
    <property type="molecule type" value="Genomic_DNA"/>
</dbReference>
<accession>A0ABV8GXE8</accession>
<sequence length="373" mass="42896">MEINVKMKSSLQFNAFYLFFIISSIQLGVGMLGSPTYIFAEARQDSWISVIITSIFVIFVLFVMLLILKQYENADILGIQVDIFGKWFGKLLGFVYIVYFASALLSVVITYIEVVQIFLFPEISTFTMGLILLILIIYTVLGGIRVIIGVCFIFFLFPHWLLLLLIEPLMDIDITHFQPVMQASLVELLQGAKASAYTFSGFEILFMLYPFIQNKEKAKLPVILGSLWTSWIILLTTIIVIGFFSADQISRREWSVLGLFKVQTFSFVERFDFVVVAEWMMVVTPNMVLLMWGVTHGMKRLFLVPQKITLYVASALLLVVCIFMDYHFQIQKVTNFISQAGFWLVFVYPFLLLPIVLLKKRWRHHKEGVSNGP</sequence>
<evidence type="ECO:0000256" key="6">
    <source>
        <dbReference type="ARBA" id="ARBA00022989"/>
    </source>
</evidence>
<feature type="transmembrane region" description="Helical" evidence="8">
    <location>
        <begin position="88"/>
        <end position="112"/>
    </location>
</feature>
<evidence type="ECO:0000313" key="9">
    <source>
        <dbReference type="EMBL" id="MFC4024573.1"/>
    </source>
</evidence>
<keyword evidence="6 8" id="KW-1133">Transmembrane helix</keyword>
<dbReference type="Gene3D" id="1.20.1740.10">
    <property type="entry name" value="Amino acid/polyamine transporter I"/>
    <property type="match status" value="1"/>
</dbReference>
<reference evidence="10" key="1">
    <citation type="journal article" date="2019" name="Int. J. Syst. Evol. Microbiol.">
        <title>The Global Catalogue of Microorganisms (GCM) 10K type strain sequencing project: providing services to taxonomists for standard genome sequencing and annotation.</title>
        <authorList>
            <consortium name="The Broad Institute Genomics Platform"/>
            <consortium name="The Broad Institute Genome Sequencing Center for Infectious Disease"/>
            <person name="Wu L."/>
            <person name="Ma J."/>
        </authorList>
    </citation>
    <scope>NUCLEOTIDE SEQUENCE [LARGE SCALE GENOMIC DNA]</scope>
    <source>
        <strain evidence="10">IBRC-M 10703</strain>
    </source>
</reference>
<keyword evidence="10" id="KW-1185">Reference proteome</keyword>
<name>A0ABV8GXE8_9BACI</name>
<evidence type="ECO:0000256" key="5">
    <source>
        <dbReference type="ARBA" id="ARBA00022692"/>
    </source>
</evidence>
<feature type="transmembrane region" description="Helical" evidence="8">
    <location>
        <begin position="340"/>
        <end position="358"/>
    </location>
</feature>
<feature type="transmembrane region" description="Helical" evidence="8">
    <location>
        <begin position="118"/>
        <end position="141"/>
    </location>
</feature>
<dbReference type="RefSeq" id="WP_379497061.1">
    <property type="nucleotide sequence ID" value="NZ_JBHSAO010000008.1"/>
</dbReference>
<evidence type="ECO:0000256" key="7">
    <source>
        <dbReference type="ARBA" id="ARBA00023136"/>
    </source>
</evidence>
<organism evidence="9 10">
    <name type="scientific">Oceanobacillus longus</name>
    <dbReference type="NCBI Taxonomy" id="930120"/>
    <lineage>
        <taxon>Bacteria</taxon>
        <taxon>Bacillati</taxon>
        <taxon>Bacillota</taxon>
        <taxon>Bacilli</taxon>
        <taxon>Bacillales</taxon>
        <taxon>Bacillaceae</taxon>
        <taxon>Oceanobacillus</taxon>
    </lineage>
</organism>
<dbReference type="NCBIfam" id="TIGR00912">
    <property type="entry name" value="2A0309"/>
    <property type="match status" value="1"/>
</dbReference>
<dbReference type="InterPro" id="IPR004761">
    <property type="entry name" value="Spore_GerAB"/>
</dbReference>
<comment type="similarity">
    <text evidence="2">Belongs to the amino acid-polyamine-organocation (APC) superfamily. Spore germination protein (SGP) (TC 2.A.3.9) family.</text>
</comment>
<comment type="subcellular location">
    <subcellularLocation>
        <location evidence="1">Membrane</location>
        <topology evidence="1">Multi-pass membrane protein</topology>
    </subcellularLocation>
</comment>